<dbReference type="OrthoDB" id="2431547at2759"/>
<name>A0A9D3WDN6_9ROSI</name>
<dbReference type="AlphaFoldDB" id="A0A9D3WDN6"/>
<keyword evidence="3" id="KW-1185">Reference proteome</keyword>
<evidence type="ECO:0000256" key="1">
    <source>
        <dbReference type="SAM" id="Coils"/>
    </source>
</evidence>
<evidence type="ECO:0000313" key="2">
    <source>
        <dbReference type="EMBL" id="KAH1121345.1"/>
    </source>
</evidence>
<sequence>MLKEVDEQIETMQTHGRARKVSRSRDMLSALDGRVAKLVGPIGNVKETLKEVNRRTRELELRHDQLKDQMAEALSENMDMMQGVLNTVVGELIEKEDVADAIVSTLKEHFEELKGELNICKAALGNRVLLRHLCLKSIDERRDGTAIETKEEFHREFKDYPERSNISITNKEEVDPIESKVLKLGSMILNSTKIKRDNNQKRLMYVDINIADQRKSALTDTGASNLLLENVMCKLGVLVCESTKKIKIF</sequence>
<dbReference type="Proteomes" id="UP000828251">
    <property type="component" value="Unassembled WGS sequence"/>
</dbReference>
<feature type="coiled-coil region" evidence="1">
    <location>
        <begin position="42"/>
        <end position="76"/>
    </location>
</feature>
<accession>A0A9D3WDN6</accession>
<proteinExistence type="predicted"/>
<dbReference type="EMBL" id="JAIQCV010000002">
    <property type="protein sequence ID" value="KAH1121345.1"/>
    <property type="molecule type" value="Genomic_DNA"/>
</dbReference>
<organism evidence="2 3">
    <name type="scientific">Gossypium stocksii</name>
    <dbReference type="NCBI Taxonomy" id="47602"/>
    <lineage>
        <taxon>Eukaryota</taxon>
        <taxon>Viridiplantae</taxon>
        <taxon>Streptophyta</taxon>
        <taxon>Embryophyta</taxon>
        <taxon>Tracheophyta</taxon>
        <taxon>Spermatophyta</taxon>
        <taxon>Magnoliopsida</taxon>
        <taxon>eudicotyledons</taxon>
        <taxon>Gunneridae</taxon>
        <taxon>Pentapetalae</taxon>
        <taxon>rosids</taxon>
        <taxon>malvids</taxon>
        <taxon>Malvales</taxon>
        <taxon>Malvaceae</taxon>
        <taxon>Malvoideae</taxon>
        <taxon>Gossypium</taxon>
    </lineage>
</organism>
<reference evidence="2 3" key="1">
    <citation type="journal article" date="2021" name="Plant Biotechnol. J.">
        <title>Multi-omics assisted identification of the key and species-specific regulatory components of drought-tolerant mechanisms in Gossypium stocksii.</title>
        <authorList>
            <person name="Yu D."/>
            <person name="Ke L."/>
            <person name="Zhang D."/>
            <person name="Wu Y."/>
            <person name="Sun Y."/>
            <person name="Mei J."/>
            <person name="Sun J."/>
            <person name="Sun Y."/>
        </authorList>
    </citation>
    <scope>NUCLEOTIDE SEQUENCE [LARGE SCALE GENOMIC DNA]</scope>
    <source>
        <strain evidence="3">cv. E1</strain>
        <tissue evidence="2">Leaf</tissue>
    </source>
</reference>
<evidence type="ECO:0000313" key="3">
    <source>
        <dbReference type="Proteomes" id="UP000828251"/>
    </source>
</evidence>
<keyword evidence="1" id="KW-0175">Coiled coil</keyword>
<protein>
    <submittedName>
        <fullName evidence="2">Uncharacterized protein</fullName>
    </submittedName>
</protein>
<gene>
    <name evidence="2" type="ORF">J1N35_004505</name>
</gene>
<comment type="caution">
    <text evidence="2">The sequence shown here is derived from an EMBL/GenBank/DDBJ whole genome shotgun (WGS) entry which is preliminary data.</text>
</comment>